<dbReference type="eggNOG" id="COG0778">
    <property type="taxonomic scope" value="Bacteria"/>
</dbReference>
<dbReference type="InterPro" id="IPR026021">
    <property type="entry name" value="YdjA-like"/>
</dbReference>
<name>C5BLR3_TERTT</name>
<evidence type="ECO:0000256" key="3">
    <source>
        <dbReference type="ARBA" id="ARBA00022643"/>
    </source>
</evidence>
<dbReference type="KEGG" id="ttu:TERTU_2581"/>
<dbReference type="OrthoDB" id="9804207at2"/>
<dbReference type="Gene3D" id="3.40.109.10">
    <property type="entry name" value="NADH Oxidase"/>
    <property type="match status" value="1"/>
</dbReference>
<sequence length="192" mass="21695">MNNDFINLLLTRRSVTAAEMTEPGPSDEQLETLLRCAHRVPDHKKLGPWRFIVFRGDARASYGEQLAKVFAKRNPDASSKLLEFERNRFTRAPLVIAVVCSPVVNEKVPEQEQVLTAGAVCQNMLLAATAMGFASQWLTEWYAYDKKFNKKLGLTKAESIAGYMYIGTAKNAPTERPRPDLDSRIRYLKEAE</sequence>
<dbReference type="PANTHER" id="PTHR43821">
    <property type="entry name" value="NAD(P)H NITROREDUCTASE YDJA-RELATED"/>
    <property type="match status" value="1"/>
</dbReference>
<keyword evidence="6 7" id="KW-0520">NAD</keyword>
<reference evidence="10 11" key="1">
    <citation type="journal article" date="2009" name="PLoS ONE">
        <title>The complete genome of Teredinibacter turnerae T7901: an intracellular endosymbiont of marine wood-boring bivalves (shipworms).</title>
        <authorList>
            <person name="Yang J.C."/>
            <person name="Madupu R."/>
            <person name="Durkin A.S."/>
            <person name="Ekborg N.A."/>
            <person name="Pedamallu C.S."/>
            <person name="Hostetler J.B."/>
            <person name="Radune D."/>
            <person name="Toms B.S."/>
            <person name="Henrissat B."/>
            <person name="Coutinho P.M."/>
            <person name="Schwarz S."/>
            <person name="Field L."/>
            <person name="Trindade-Silva A.E."/>
            <person name="Soares C.A.G."/>
            <person name="Elshahawi S."/>
            <person name="Hanora A."/>
            <person name="Schmidt E.W."/>
            <person name="Haygood M.G."/>
            <person name="Posfai J."/>
            <person name="Benner J."/>
            <person name="Madinger C."/>
            <person name="Nove J."/>
            <person name="Anton B."/>
            <person name="Chaudhary K."/>
            <person name="Foster J."/>
            <person name="Holman A."/>
            <person name="Kumar S."/>
            <person name="Lessard P.A."/>
            <person name="Luyten Y.A."/>
            <person name="Slatko B."/>
            <person name="Wood N."/>
            <person name="Wu B."/>
            <person name="Teplitski M."/>
            <person name="Mougous J.D."/>
            <person name="Ward N."/>
            <person name="Eisen J.A."/>
            <person name="Badger J.H."/>
            <person name="Distel D.L."/>
        </authorList>
    </citation>
    <scope>NUCLEOTIDE SEQUENCE [LARGE SCALE GENOMIC DNA]</scope>
    <source>
        <strain evidence="11">ATCC 39867 / T7901</strain>
    </source>
</reference>
<dbReference type="EMBL" id="CP001614">
    <property type="protein sequence ID" value="ACR13931.1"/>
    <property type="molecule type" value="Genomic_DNA"/>
</dbReference>
<comment type="similarity">
    <text evidence="1 7">Belongs to the nitroreductase family.</text>
</comment>
<feature type="domain" description="Nitroreductase" evidence="9">
    <location>
        <begin position="12"/>
        <end position="167"/>
    </location>
</feature>
<dbReference type="PIRSF" id="PIRSF000232">
    <property type="entry name" value="YdjA"/>
    <property type="match status" value="1"/>
</dbReference>
<comment type="cofactor">
    <cofactor evidence="8">
        <name>FMN</name>
        <dbReference type="ChEBI" id="CHEBI:58210"/>
    </cofactor>
    <text evidence="8">Binds 1 FMN per subunit.</text>
</comment>
<keyword evidence="3 7" id="KW-0288">FMN</keyword>
<keyword evidence="4 7" id="KW-0521">NADP</keyword>
<evidence type="ECO:0000256" key="7">
    <source>
        <dbReference type="PIRNR" id="PIRNR000232"/>
    </source>
</evidence>
<dbReference type="STRING" id="377629.TERTU_2581"/>
<evidence type="ECO:0000256" key="1">
    <source>
        <dbReference type="ARBA" id="ARBA00007118"/>
    </source>
</evidence>
<evidence type="ECO:0000256" key="4">
    <source>
        <dbReference type="ARBA" id="ARBA00022857"/>
    </source>
</evidence>
<protein>
    <recommendedName>
        <fullName evidence="7">Putative NAD(P)H nitroreductase</fullName>
        <ecNumber evidence="7">1.-.-.-</ecNumber>
    </recommendedName>
</protein>
<proteinExistence type="inferred from homology"/>
<dbReference type="GO" id="GO:0016491">
    <property type="term" value="F:oxidoreductase activity"/>
    <property type="evidence" value="ECO:0007669"/>
    <property type="project" value="UniProtKB-UniRule"/>
</dbReference>
<gene>
    <name evidence="10" type="ordered locus">TERTU_2581</name>
</gene>
<dbReference type="AlphaFoldDB" id="C5BLR3"/>
<keyword evidence="5 7" id="KW-0560">Oxidoreductase</keyword>
<evidence type="ECO:0000313" key="10">
    <source>
        <dbReference type="EMBL" id="ACR13931.1"/>
    </source>
</evidence>
<dbReference type="Pfam" id="PF00881">
    <property type="entry name" value="Nitroreductase"/>
    <property type="match status" value="1"/>
</dbReference>
<feature type="binding site" description="in other chain" evidence="8">
    <location>
        <begin position="12"/>
        <end position="14"/>
    </location>
    <ligand>
        <name>FMN</name>
        <dbReference type="ChEBI" id="CHEBI:58210"/>
        <note>ligand shared between dimeric partners</note>
    </ligand>
</feature>
<dbReference type="RefSeq" id="WP_015820046.1">
    <property type="nucleotide sequence ID" value="NC_012997.1"/>
</dbReference>
<dbReference type="InterPro" id="IPR000415">
    <property type="entry name" value="Nitroreductase-like"/>
</dbReference>
<dbReference type="InterPro" id="IPR052530">
    <property type="entry name" value="NAD(P)H_nitroreductase"/>
</dbReference>
<evidence type="ECO:0000256" key="6">
    <source>
        <dbReference type="ARBA" id="ARBA00023027"/>
    </source>
</evidence>
<keyword evidence="11" id="KW-1185">Reference proteome</keyword>
<accession>C5BLR3</accession>
<evidence type="ECO:0000256" key="8">
    <source>
        <dbReference type="PIRSR" id="PIRSR000232-1"/>
    </source>
</evidence>
<evidence type="ECO:0000256" key="5">
    <source>
        <dbReference type="ARBA" id="ARBA00023002"/>
    </source>
</evidence>
<keyword evidence="2 7" id="KW-0285">Flavoprotein</keyword>
<dbReference type="CDD" id="cd02135">
    <property type="entry name" value="YdjA-like"/>
    <property type="match status" value="1"/>
</dbReference>
<feature type="binding site" description="in other chain" evidence="8">
    <location>
        <begin position="137"/>
        <end position="139"/>
    </location>
    <ligand>
        <name>FMN</name>
        <dbReference type="ChEBI" id="CHEBI:58210"/>
        <note>ligand shared between dimeric partners</note>
    </ligand>
</feature>
<dbReference type="SUPFAM" id="SSF55469">
    <property type="entry name" value="FMN-dependent nitroreductase-like"/>
    <property type="match status" value="1"/>
</dbReference>
<dbReference type="Proteomes" id="UP000009080">
    <property type="component" value="Chromosome"/>
</dbReference>
<evidence type="ECO:0000259" key="9">
    <source>
        <dbReference type="Pfam" id="PF00881"/>
    </source>
</evidence>
<evidence type="ECO:0000313" key="11">
    <source>
        <dbReference type="Proteomes" id="UP000009080"/>
    </source>
</evidence>
<dbReference type="InterPro" id="IPR029479">
    <property type="entry name" value="Nitroreductase"/>
</dbReference>
<feature type="binding site" evidence="8">
    <location>
        <position position="39"/>
    </location>
    <ligand>
        <name>FMN</name>
        <dbReference type="ChEBI" id="CHEBI:58210"/>
        <note>ligand shared between dimeric partners</note>
    </ligand>
</feature>
<dbReference type="HOGENOM" id="CLU_070764_5_0_6"/>
<feature type="binding site" evidence="8">
    <location>
        <position position="43"/>
    </location>
    <ligand>
        <name>FMN</name>
        <dbReference type="ChEBI" id="CHEBI:58210"/>
        <note>ligand shared between dimeric partners</note>
    </ligand>
</feature>
<dbReference type="EC" id="1.-.-.-" evidence="7"/>
<evidence type="ECO:0000256" key="2">
    <source>
        <dbReference type="ARBA" id="ARBA00022630"/>
    </source>
</evidence>
<organism evidence="10 11">
    <name type="scientific">Teredinibacter turnerae (strain ATCC 39867 / T7901)</name>
    <dbReference type="NCBI Taxonomy" id="377629"/>
    <lineage>
        <taxon>Bacteria</taxon>
        <taxon>Pseudomonadati</taxon>
        <taxon>Pseudomonadota</taxon>
        <taxon>Gammaproteobacteria</taxon>
        <taxon>Cellvibrionales</taxon>
        <taxon>Cellvibrionaceae</taxon>
        <taxon>Teredinibacter</taxon>
    </lineage>
</organism>
<dbReference type="PANTHER" id="PTHR43821:SF1">
    <property type="entry name" value="NAD(P)H NITROREDUCTASE YDJA-RELATED"/>
    <property type="match status" value="1"/>
</dbReference>